<protein>
    <submittedName>
        <fullName evidence="2">Folate-binding protein YgfZ</fullName>
    </submittedName>
</protein>
<dbReference type="RefSeq" id="WP_353301362.1">
    <property type="nucleotide sequence ID" value="NZ_BAABWN010000001.1"/>
</dbReference>
<sequence>MTTYKLWLEYLKRCGANLENNLVTSYPNSDNKDISTRLYALTHLSVIAIRGEQAQKFLQGQVTCDVTAITENSAQFGAHCNPKGRVIFNFLAAGRQNDYLLRCDNSIQAIAQKSLGKYMVFSKADFVEDECEYVCIGLKGPKSQEIIESVFKNSPNIGLESKFNDDTVIIKLSDDQFELWIKSDQADSYWETLSETCHVEPTECWQVEEIRQGRATVTEEISEEFTPQVINLTNLGAVSFTKGCYTGQEVVARMQYLGKQKKHTYRAVTDIEAFAKVGDNLYTDGTEQAIGKVVNVASTRDFTKELLICVTDTAFDTNSVYLDPQKITKLTLASLPYAITNEHKGEQ</sequence>
<proteinExistence type="predicted"/>
<dbReference type="InterPro" id="IPR017703">
    <property type="entry name" value="YgfZ/GCV_T_CS"/>
</dbReference>
<dbReference type="EMBL" id="BAABWN010000001">
    <property type="protein sequence ID" value="GAA6166413.1"/>
    <property type="molecule type" value="Genomic_DNA"/>
</dbReference>
<gene>
    <name evidence="2" type="ORF">NBRC116591_02230</name>
</gene>
<dbReference type="Gene3D" id="2.40.30.160">
    <property type="match status" value="1"/>
</dbReference>
<evidence type="ECO:0000313" key="2">
    <source>
        <dbReference type="EMBL" id="GAA6166413.1"/>
    </source>
</evidence>
<dbReference type="PANTHER" id="PTHR22602">
    <property type="entry name" value="TRANSFERASE CAF17, MITOCHONDRIAL-RELATED"/>
    <property type="match status" value="1"/>
</dbReference>
<accession>A0ABQ0A439</accession>
<dbReference type="PANTHER" id="PTHR22602:SF0">
    <property type="entry name" value="TRANSFERASE CAF17, MITOCHONDRIAL-RELATED"/>
    <property type="match status" value="1"/>
</dbReference>
<dbReference type="InterPro" id="IPR006222">
    <property type="entry name" value="GCVT_N"/>
</dbReference>
<evidence type="ECO:0000313" key="3">
    <source>
        <dbReference type="Proteomes" id="UP001465153"/>
    </source>
</evidence>
<dbReference type="Gene3D" id="3.30.70.1630">
    <property type="match status" value="1"/>
</dbReference>
<dbReference type="SUPFAM" id="SSF103025">
    <property type="entry name" value="Folate-binding domain"/>
    <property type="match status" value="1"/>
</dbReference>
<dbReference type="Proteomes" id="UP001465153">
    <property type="component" value="Unassembled WGS sequence"/>
</dbReference>
<feature type="domain" description="GCVT N-terminal" evidence="1">
    <location>
        <begin position="38"/>
        <end position="233"/>
    </location>
</feature>
<dbReference type="NCBIfam" id="TIGR03317">
    <property type="entry name" value="ygfZ_signature"/>
    <property type="match status" value="1"/>
</dbReference>
<organism evidence="2 3">
    <name type="scientific">Sessilibacter corallicola</name>
    <dbReference type="NCBI Taxonomy" id="2904075"/>
    <lineage>
        <taxon>Bacteria</taxon>
        <taxon>Pseudomonadati</taxon>
        <taxon>Pseudomonadota</taxon>
        <taxon>Gammaproteobacteria</taxon>
        <taxon>Cellvibrionales</taxon>
        <taxon>Cellvibrionaceae</taxon>
        <taxon>Sessilibacter</taxon>
    </lineage>
</organism>
<reference evidence="2 3" key="1">
    <citation type="submission" date="2024-04" db="EMBL/GenBank/DDBJ databases">
        <title>Draft genome sequence of Sessilibacter corallicola NBRC 116591.</title>
        <authorList>
            <person name="Miyakawa T."/>
            <person name="Kusuya Y."/>
            <person name="Miura T."/>
        </authorList>
    </citation>
    <scope>NUCLEOTIDE SEQUENCE [LARGE SCALE GENOMIC DNA]</scope>
    <source>
        <strain evidence="2 3">KU-00831-HH</strain>
    </source>
</reference>
<dbReference type="InterPro" id="IPR045179">
    <property type="entry name" value="YgfZ/GcvT"/>
</dbReference>
<dbReference type="Gene3D" id="3.30.70.1400">
    <property type="entry name" value="Aminomethyltransferase beta-barrel domains"/>
    <property type="match status" value="1"/>
</dbReference>
<dbReference type="Pfam" id="PF01571">
    <property type="entry name" value="GCV_T"/>
    <property type="match status" value="1"/>
</dbReference>
<dbReference type="PIRSF" id="PIRSF006487">
    <property type="entry name" value="GcvT"/>
    <property type="match status" value="1"/>
</dbReference>
<comment type="caution">
    <text evidence="2">The sequence shown here is derived from an EMBL/GenBank/DDBJ whole genome shotgun (WGS) entry which is preliminary data.</text>
</comment>
<keyword evidence="3" id="KW-1185">Reference proteome</keyword>
<name>A0ABQ0A439_9GAMM</name>
<evidence type="ECO:0000259" key="1">
    <source>
        <dbReference type="Pfam" id="PF01571"/>
    </source>
</evidence>